<organism evidence="11 12">
    <name type="scientific">Chryseobacterium suipulveris</name>
    <dbReference type="NCBI Taxonomy" id="2929800"/>
    <lineage>
        <taxon>Bacteria</taxon>
        <taxon>Pseudomonadati</taxon>
        <taxon>Bacteroidota</taxon>
        <taxon>Flavobacteriia</taxon>
        <taxon>Flavobacteriales</taxon>
        <taxon>Weeksellaceae</taxon>
        <taxon>Chryseobacterium group</taxon>
        <taxon>Chryseobacterium</taxon>
    </lineage>
</organism>
<feature type="domain" description="OmpA-like" evidence="10">
    <location>
        <begin position="796"/>
        <end position="913"/>
    </location>
</feature>
<feature type="transmembrane region" description="Helical" evidence="9">
    <location>
        <begin position="236"/>
        <end position="258"/>
    </location>
</feature>
<dbReference type="Pfam" id="PF00691">
    <property type="entry name" value="OmpA"/>
    <property type="match status" value="1"/>
</dbReference>
<dbReference type="PROSITE" id="PS51123">
    <property type="entry name" value="OMPA_2"/>
    <property type="match status" value="1"/>
</dbReference>
<comment type="caution">
    <text evidence="9">Lacks conserved residue(s) required for the propagation of feature annotation.</text>
</comment>
<keyword evidence="6 9" id="KW-1133">Transmembrane helix</keyword>
<evidence type="ECO:0000256" key="7">
    <source>
        <dbReference type="ARBA" id="ARBA00023065"/>
    </source>
</evidence>
<dbReference type="NCBIfam" id="TIGR01104">
    <property type="entry name" value="V_PPase"/>
    <property type="match status" value="1"/>
</dbReference>
<dbReference type="NCBIfam" id="NF001955">
    <property type="entry name" value="PRK00733.2-4"/>
    <property type="match status" value="1"/>
</dbReference>
<evidence type="ECO:0000256" key="1">
    <source>
        <dbReference type="ARBA" id="ARBA00004127"/>
    </source>
</evidence>
<keyword evidence="9" id="KW-0915">Sodium</keyword>
<evidence type="ECO:0000256" key="2">
    <source>
        <dbReference type="ARBA" id="ARBA00022448"/>
    </source>
</evidence>
<feature type="transmembrane region" description="Helical" evidence="9">
    <location>
        <begin position="406"/>
        <end position="433"/>
    </location>
</feature>
<keyword evidence="5 9" id="KW-1278">Translocase</keyword>
<dbReference type="InterPro" id="IPR036737">
    <property type="entry name" value="OmpA-like_sf"/>
</dbReference>
<evidence type="ECO:0000256" key="9">
    <source>
        <dbReference type="HAMAP-Rule" id="MF_01129"/>
    </source>
</evidence>
<feature type="transmembrane region" description="Helical" evidence="9">
    <location>
        <begin position="345"/>
        <end position="367"/>
    </location>
</feature>
<reference evidence="11 12" key="1">
    <citation type="submission" date="2022-03" db="EMBL/GenBank/DDBJ databases">
        <title>Chryseobacterium sp. isolated from particulate matters in swine house.</title>
        <authorList>
            <person name="Won M."/>
            <person name="Kim S.-J."/>
            <person name="Kwon S.-W."/>
        </authorList>
    </citation>
    <scope>NUCLEOTIDE SEQUENCE [LARGE SCALE GENOMIC DNA]</scope>
    <source>
        <strain evidence="11 12">SC2-2</strain>
    </source>
</reference>
<evidence type="ECO:0000256" key="4">
    <source>
        <dbReference type="ARBA" id="ARBA00022842"/>
    </source>
</evidence>
<dbReference type="InterPro" id="IPR006665">
    <property type="entry name" value="OmpA-like"/>
</dbReference>
<dbReference type="HAMAP" id="MF_01129">
    <property type="entry name" value="PPase_energized_pump"/>
    <property type="match status" value="1"/>
</dbReference>
<feature type="transmembrane region" description="Helical" evidence="9">
    <location>
        <begin position="126"/>
        <end position="153"/>
    </location>
</feature>
<dbReference type="RefSeq" id="WP_243547858.1">
    <property type="nucleotide sequence ID" value="NZ_CP094532.1"/>
</dbReference>
<dbReference type="PRINTS" id="PR01021">
    <property type="entry name" value="OMPADOMAIN"/>
</dbReference>
<comment type="cofactor">
    <cofactor evidence="9">
        <name>Mg(2+)</name>
        <dbReference type="ChEBI" id="CHEBI:18420"/>
    </cofactor>
</comment>
<dbReference type="CDD" id="cd07185">
    <property type="entry name" value="OmpA_C-like"/>
    <property type="match status" value="1"/>
</dbReference>
<feature type="transmembrane region" description="Helical" evidence="9">
    <location>
        <begin position="81"/>
        <end position="105"/>
    </location>
</feature>
<comment type="subunit">
    <text evidence="9">Homodimer.</text>
</comment>
<dbReference type="SUPFAM" id="SSF103088">
    <property type="entry name" value="OmpA-like"/>
    <property type="match status" value="1"/>
</dbReference>
<dbReference type="Pfam" id="PF03030">
    <property type="entry name" value="H_PPase"/>
    <property type="match status" value="1"/>
</dbReference>
<gene>
    <name evidence="9" type="primary">hppA</name>
    <name evidence="11" type="ORF">MTP09_08335</name>
</gene>
<keyword evidence="12" id="KW-1185">Reference proteome</keyword>
<name>A0ABY4BL76_9FLAO</name>
<dbReference type="Proteomes" id="UP000831460">
    <property type="component" value="Chromosome"/>
</dbReference>
<accession>A0ABY4BL76</accession>
<feature type="transmembrane region" description="Helical" evidence="9">
    <location>
        <begin position="313"/>
        <end position="333"/>
    </location>
</feature>
<feature type="transmembrane region" description="Helical" evidence="9">
    <location>
        <begin position="588"/>
        <end position="606"/>
    </location>
</feature>
<feature type="transmembrane region" description="Helical" evidence="9">
    <location>
        <begin position="523"/>
        <end position="547"/>
    </location>
</feature>
<protein>
    <recommendedName>
        <fullName evidence="9">Putative K(+)-stimulated pyrophosphate-energized sodium pump</fullName>
        <ecNumber evidence="9">7.2.3.1</ecNumber>
    </recommendedName>
    <alternativeName>
        <fullName evidence="9">Membrane-bound sodium-translocating pyrophosphatase</fullName>
    </alternativeName>
    <alternativeName>
        <fullName evidence="9">Pyrophosphate-energized inorganic pyrophosphatase</fullName>
        <shortName evidence="9">Na(+)-PPase</shortName>
    </alternativeName>
</protein>
<evidence type="ECO:0000259" key="10">
    <source>
        <dbReference type="PROSITE" id="PS51123"/>
    </source>
</evidence>
<evidence type="ECO:0000256" key="6">
    <source>
        <dbReference type="ARBA" id="ARBA00022989"/>
    </source>
</evidence>
<keyword evidence="9" id="KW-1003">Cell membrane</keyword>
<keyword evidence="9" id="KW-0630">Potassium</keyword>
<evidence type="ECO:0000256" key="3">
    <source>
        <dbReference type="ARBA" id="ARBA00022692"/>
    </source>
</evidence>
<dbReference type="PANTHER" id="PTHR31998">
    <property type="entry name" value="K(+)-INSENSITIVE PYROPHOSPHATE-ENERGIZED PROTON PUMP"/>
    <property type="match status" value="1"/>
</dbReference>
<keyword evidence="4 9" id="KW-0460">Magnesium</keyword>
<comment type="function">
    <text evidence="9">Sodium pump that utilizes the energy of pyrophosphate hydrolysis as the driving force for Na(+) movement across the membrane.</text>
</comment>
<keyword evidence="7 9" id="KW-0406">Ion transport</keyword>
<feature type="transmembrane region" description="Helical" evidence="9">
    <location>
        <begin position="6"/>
        <end position="27"/>
    </location>
</feature>
<feature type="transmembrane region" description="Helical" evidence="9">
    <location>
        <begin position="57"/>
        <end position="75"/>
    </location>
</feature>
<feature type="transmembrane region" description="Helical" evidence="9">
    <location>
        <begin position="489"/>
        <end position="511"/>
    </location>
</feature>
<dbReference type="GO" id="GO:0004427">
    <property type="term" value="F:inorganic diphosphate phosphatase activity"/>
    <property type="evidence" value="ECO:0007669"/>
    <property type="project" value="UniProtKB-EC"/>
</dbReference>
<dbReference type="EC" id="7.2.3.1" evidence="9"/>
<feature type="transmembrane region" description="Helical" evidence="9">
    <location>
        <begin position="684"/>
        <end position="703"/>
    </location>
</feature>
<comment type="catalytic activity">
    <reaction evidence="9">
        <text>Na(+)(in) + diphosphate + H2O = Na(+)(out) + 2 phosphate + H(+)</text>
        <dbReference type="Rhea" id="RHEA:57884"/>
        <dbReference type="ChEBI" id="CHEBI:15377"/>
        <dbReference type="ChEBI" id="CHEBI:15378"/>
        <dbReference type="ChEBI" id="CHEBI:29101"/>
        <dbReference type="ChEBI" id="CHEBI:33019"/>
        <dbReference type="ChEBI" id="CHEBI:43474"/>
        <dbReference type="EC" id="7.2.3.1"/>
    </reaction>
</comment>
<comment type="subcellular location">
    <subcellularLocation>
        <location evidence="9">Cell membrane</location>
        <topology evidence="9">Multi-pass membrane protein</topology>
    </subcellularLocation>
    <subcellularLocation>
        <location evidence="1">Endomembrane system</location>
        <topology evidence="1">Multi-pass membrane protein</topology>
    </subcellularLocation>
</comment>
<dbReference type="Gene3D" id="3.30.1330.60">
    <property type="entry name" value="OmpA-like domain"/>
    <property type="match status" value="1"/>
</dbReference>
<evidence type="ECO:0000313" key="11">
    <source>
        <dbReference type="EMBL" id="UOE39934.1"/>
    </source>
</evidence>
<keyword evidence="9" id="KW-0739">Sodium transport</keyword>
<evidence type="ECO:0000256" key="8">
    <source>
        <dbReference type="ARBA" id="ARBA00023136"/>
    </source>
</evidence>
<dbReference type="NCBIfam" id="NF001960">
    <property type="entry name" value="PRK00733.3-5"/>
    <property type="match status" value="1"/>
</dbReference>
<comment type="similarity">
    <text evidence="9">Belongs to the H(+)-translocating pyrophosphatase (TC 3.A.10) family. K(+)-stimulated subfamily.</text>
</comment>
<keyword evidence="8 9" id="KW-0472">Membrane</keyword>
<keyword evidence="11" id="KW-0378">Hydrolase</keyword>
<feature type="site" description="Determinant of potassium dependence" evidence="9">
    <location>
        <position position="483"/>
    </location>
</feature>
<comment type="activity regulation">
    <text evidence="9">Requires K(+) for maximal activity.</text>
</comment>
<keyword evidence="3 9" id="KW-0812">Transmembrane</keyword>
<sequence>MNFLFYLVPIFGIIALIYTFVQSSWVGKQDAGNDRMKEISGHIADGAMAFLKAEYKILLYFVIVVAVLLGIMGASNANSHWSIGFAFIFGAILSALAGFIGMKIATKSNVRTAEAAKTSLAKALKVSFTGGSVMGMGVAGLAVLGLGATFLIVKQIFAPDAAVDTHEMERAIEIITGFSLGAESIALFARVGGGIYTKAADVGADLVGKVEAGIPEDDPRNPATIADNVGDNVGDVAGMGADLFGSYVATVLATMVLGRETLSNDTFGGYAPILLPMMIAGIGIIFSIIGTLFVKIGEHTELDTAPVQNALNFGNWGSIILTAIASYFLVNYLMPETMTLRGHEFTKMGVFGAIIVGLIVGTLMSIITEYYTAMGKRPVKSIVRQSSTGHATNIIGGLSVGMESTLLPIIVLAGGIYGSYLCAGLYGVAIAAAGMMATTAMQLAIDAFGPIADNAGGIAEMSELPKEVREKTDILDAVGNTTAATGKGFAIASAALTALALFAAFVGIAGIDGIDIYRADVLAGLFIGGMIPFIFSSLAITAVGKAAMAMVEEVRRQFREIPGILEGKAVPEYEKCVAISTDASIKKMLLPGAIALISPILVGFIFGPEVLGGFLAGATVSGVLMGMFQNNAGGAWDNAKKSFEKGVDINGKTFYKGSEPHKASVTGDTVGDPFKDTSGPSMNILIKLMSIVSLVIAPTLAILHKDKIEENRKAKMEAMQLKSTGAAHSTSAAAQDSMEYDIVKPTGTLNESGDYVYNTGNPTAIKLPNGEALTLGEMSQIGFLAKGIEMKDQTLLEKEKWFTIENLYFETNSEKLKAGAEKELDNIAKLLTAYPNLKVKLGGYTDNTGNEESNKTLSNLRAQSAKLYLMNLGIAADRVEAEGYGSQFPVCPANDTDECKAQNRRIDVRVLGM</sequence>
<keyword evidence="2 9" id="KW-0813">Transport</keyword>
<dbReference type="InterPro" id="IPR004131">
    <property type="entry name" value="PPase-energised_H-pump"/>
</dbReference>
<evidence type="ECO:0000256" key="5">
    <source>
        <dbReference type="ARBA" id="ARBA00022967"/>
    </source>
</evidence>
<dbReference type="InterPro" id="IPR006664">
    <property type="entry name" value="OMP_bac"/>
</dbReference>
<evidence type="ECO:0000313" key="12">
    <source>
        <dbReference type="Proteomes" id="UP000831460"/>
    </source>
</evidence>
<feature type="transmembrane region" description="Helical" evidence="9">
    <location>
        <begin position="270"/>
        <end position="293"/>
    </location>
</feature>
<proteinExistence type="inferred from homology"/>
<dbReference type="EMBL" id="CP094532">
    <property type="protein sequence ID" value="UOE39934.1"/>
    <property type="molecule type" value="Genomic_DNA"/>
</dbReference>